<dbReference type="InterPro" id="IPR037401">
    <property type="entry name" value="SnoaL-like"/>
</dbReference>
<dbReference type="Pfam" id="PF13474">
    <property type="entry name" value="SnoaL_3"/>
    <property type="match status" value="1"/>
</dbReference>
<gene>
    <name evidence="2" type="ORF">D7V21_12315</name>
</gene>
<keyword evidence="3" id="KW-1185">Reference proteome</keyword>
<feature type="domain" description="SnoaL-like" evidence="1">
    <location>
        <begin position="15"/>
        <end position="134"/>
    </location>
</feature>
<dbReference type="SUPFAM" id="SSF54427">
    <property type="entry name" value="NTF2-like"/>
    <property type="match status" value="1"/>
</dbReference>
<evidence type="ECO:0000313" key="3">
    <source>
        <dbReference type="Proteomes" id="UP000269001"/>
    </source>
</evidence>
<dbReference type="EMBL" id="RAXU01000016">
    <property type="protein sequence ID" value="RKG32167.1"/>
    <property type="molecule type" value="Genomic_DNA"/>
</dbReference>
<dbReference type="Proteomes" id="UP000269001">
    <property type="component" value="Unassembled WGS sequence"/>
</dbReference>
<evidence type="ECO:0000259" key="1">
    <source>
        <dbReference type="Pfam" id="PF13474"/>
    </source>
</evidence>
<dbReference type="RefSeq" id="WP_120370763.1">
    <property type="nucleotide sequence ID" value="NZ_RAXU01000016.1"/>
</dbReference>
<reference evidence="2 3" key="1">
    <citation type="submission" date="2018-09" db="EMBL/GenBank/DDBJ databases">
        <title>The draft genome of Acinetobacter spp. strains.</title>
        <authorList>
            <person name="Qin J."/>
            <person name="Feng Y."/>
            <person name="Zong Z."/>
        </authorList>
    </citation>
    <scope>NUCLEOTIDE SEQUENCE [LARGE SCALE GENOMIC DNA]</scope>
    <source>
        <strain evidence="2 3">WCHAc060096</strain>
    </source>
</reference>
<evidence type="ECO:0000313" key="2">
    <source>
        <dbReference type="EMBL" id="RKG32167.1"/>
    </source>
</evidence>
<accession>A0A3A8EBD0</accession>
<proteinExistence type="predicted"/>
<organism evidence="2 3">
    <name type="scientific">Acinetobacter guerrae</name>
    <dbReference type="NCBI Taxonomy" id="1843371"/>
    <lineage>
        <taxon>Bacteria</taxon>
        <taxon>Pseudomonadati</taxon>
        <taxon>Pseudomonadota</taxon>
        <taxon>Gammaproteobacteria</taxon>
        <taxon>Moraxellales</taxon>
        <taxon>Moraxellaceae</taxon>
        <taxon>Acinetobacter</taxon>
    </lineage>
</organism>
<sequence length="148" mass="17523">MEFEIIGNKDRAEEILALIQIWDQGLQEHDLHAMTQDYSDKVSVFDVALQVDDIQAYRKLWQQCFPYFGDNIQVQRRRLKIYAGDNIIFLHCYYKVLGDAQTSADDIPWCRTTVGFYKESEKWKVVHEHISMPYDCEKQQPLYILAEP</sequence>
<name>A0A3A8EBD0_9GAMM</name>
<dbReference type="AlphaFoldDB" id="A0A3A8EBD0"/>
<dbReference type="Gene3D" id="3.10.450.50">
    <property type="match status" value="1"/>
</dbReference>
<dbReference type="InterPro" id="IPR032710">
    <property type="entry name" value="NTF2-like_dom_sf"/>
</dbReference>
<protein>
    <recommendedName>
        <fullName evidence="1">SnoaL-like domain-containing protein</fullName>
    </recommendedName>
</protein>
<comment type="caution">
    <text evidence="2">The sequence shown here is derived from an EMBL/GenBank/DDBJ whole genome shotgun (WGS) entry which is preliminary data.</text>
</comment>